<feature type="region of interest" description="Disordered" evidence="1">
    <location>
        <begin position="1"/>
        <end position="29"/>
    </location>
</feature>
<dbReference type="AlphaFoldDB" id="W4K852"/>
<dbReference type="eggNOG" id="ENOG502RZIN">
    <property type="taxonomic scope" value="Eukaryota"/>
</dbReference>
<dbReference type="HOGENOM" id="CLU_037990_5_3_1"/>
<dbReference type="SUPFAM" id="SSF53335">
    <property type="entry name" value="S-adenosyl-L-methionine-dependent methyltransferases"/>
    <property type="match status" value="1"/>
</dbReference>
<dbReference type="InParanoid" id="W4K852"/>
<dbReference type="KEGG" id="hir:HETIRDRAFT_122931"/>
<dbReference type="Gene3D" id="3.40.50.150">
    <property type="entry name" value="Vaccinia Virus protein VP39"/>
    <property type="match status" value="1"/>
</dbReference>
<dbReference type="CDD" id="cd02440">
    <property type="entry name" value="AdoMet_MTases"/>
    <property type="match status" value="1"/>
</dbReference>
<keyword evidence="4" id="KW-1185">Reference proteome</keyword>
<accession>W4K852</accession>
<dbReference type="GO" id="GO:0008757">
    <property type="term" value="F:S-adenosylmethionine-dependent methyltransferase activity"/>
    <property type="evidence" value="ECO:0007669"/>
    <property type="project" value="InterPro"/>
</dbReference>
<dbReference type="PANTHER" id="PTHR43861">
    <property type="entry name" value="TRANS-ACONITATE 2-METHYLTRANSFERASE-RELATED"/>
    <property type="match status" value="1"/>
</dbReference>
<dbReference type="PANTHER" id="PTHR43861:SF1">
    <property type="entry name" value="TRANS-ACONITATE 2-METHYLTRANSFERASE"/>
    <property type="match status" value="1"/>
</dbReference>
<sequence length="276" mass="29646">MSASASTRHSSSPGTAPPADGPNDRDASGWSANAYRSAAAFVFAPAQTAPVLELLDAQRGERIADLGCGSGEVTLEVVRKVGSAAEGLVVGVDVSESMDPGFLEREGFPGGFIGACDKVFTSAALHWCARDPQGPLQSAWRLLKPGGRLVGEMGGAGNVAGIREALHAALKRRGIDPQPRDPWFFPTVEEYTALLTSVGFKPLHVSLNTRPTRVDDIKAWVRLFCGHNFLEGMSVEEEASVVDEVESLCREDGRCWDKESGVWRVGYFRLRFVAGK</sequence>
<dbReference type="Proteomes" id="UP000030671">
    <property type="component" value="Unassembled WGS sequence"/>
</dbReference>
<dbReference type="Pfam" id="PF08241">
    <property type="entry name" value="Methyltransf_11"/>
    <property type="match status" value="1"/>
</dbReference>
<dbReference type="GeneID" id="20666797"/>
<dbReference type="InterPro" id="IPR013216">
    <property type="entry name" value="Methyltransf_11"/>
</dbReference>
<evidence type="ECO:0000313" key="4">
    <source>
        <dbReference type="Proteomes" id="UP000030671"/>
    </source>
</evidence>
<gene>
    <name evidence="3" type="ORF">HETIRDRAFT_122931</name>
</gene>
<dbReference type="OrthoDB" id="10017101at2759"/>
<dbReference type="RefSeq" id="XP_009546591.1">
    <property type="nucleotide sequence ID" value="XM_009548296.1"/>
</dbReference>
<proteinExistence type="predicted"/>
<evidence type="ECO:0000256" key="1">
    <source>
        <dbReference type="SAM" id="MobiDB-lite"/>
    </source>
</evidence>
<reference evidence="3 4" key="1">
    <citation type="journal article" date="2012" name="New Phytol.">
        <title>Insight into trade-off between wood decay and parasitism from the genome of a fungal forest pathogen.</title>
        <authorList>
            <person name="Olson A."/>
            <person name="Aerts A."/>
            <person name="Asiegbu F."/>
            <person name="Belbahri L."/>
            <person name="Bouzid O."/>
            <person name="Broberg A."/>
            <person name="Canback B."/>
            <person name="Coutinho P.M."/>
            <person name="Cullen D."/>
            <person name="Dalman K."/>
            <person name="Deflorio G."/>
            <person name="van Diepen L.T."/>
            <person name="Dunand C."/>
            <person name="Duplessis S."/>
            <person name="Durling M."/>
            <person name="Gonthier P."/>
            <person name="Grimwood J."/>
            <person name="Fossdal C.G."/>
            <person name="Hansson D."/>
            <person name="Henrissat B."/>
            <person name="Hietala A."/>
            <person name="Himmelstrand K."/>
            <person name="Hoffmeister D."/>
            <person name="Hogberg N."/>
            <person name="James T.Y."/>
            <person name="Karlsson M."/>
            <person name="Kohler A."/>
            <person name="Kues U."/>
            <person name="Lee Y.H."/>
            <person name="Lin Y.C."/>
            <person name="Lind M."/>
            <person name="Lindquist E."/>
            <person name="Lombard V."/>
            <person name="Lucas S."/>
            <person name="Lunden K."/>
            <person name="Morin E."/>
            <person name="Murat C."/>
            <person name="Park J."/>
            <person name="Raffaello T."/>
            <person name="Rouze P."/>
            <person name="Salamov A."/>
            <person name="Schmutz J."/>
            <person name="Solheim H."/>
            <person name="Stahlberg J."/>
            <person name="Velez H."/>
            <person name="de Vries R.P."/>
            <person name="Wiebenga A."/>
            <person name="Woodward S."/>
            <person name="Yakovlev I."/>
            <person name="Garbelotto M."/>
            <person name="Martin F."/>
            <person name="Grigoriev I.V."/>
            <person name="Stenlid J."/>
        </authorList>
    </citation>
    <scope>NUCLEOTIDE SEQUENCE [LARGE SCALE GENOMIC DNA]</scope>
    <source>
        <strain evidence="3 4">TC 32-1</strain>
    </source>
</reference>
<dbReference type="EMBL" id="KI925458">
    <property type="protein sequence ID" value="ETW82007.1"/>
    <property type="molecule type" value="Genomic_DNA"/>
</dbReference>
<feature type="compositionally biased region" description="Low complexity" evidence="1">
    <location>
        <begin position="1"/>
        <end position="12"/>
    </location>
</feature>
<organism evidence="3 4">
    <name type="scientific">Heterobasidion irregulare (strain TC 32-1)</name>
    <dbReference type="NCBI Taxonomy" id="747525"/>
    <lineage>
        <taxon>Eukaryota</taxon>
        <taxon>Fungi</taxon>
        <taxon>Dikarya</taxon>
        <taxon>Basidiomycota</taxon>
        <taxon>Agaricomycotina</taxon>
        <taxon>Agaricomycetes</taxon>
        <taxon>Russulales</taxon>
        <taxon>Bondarzewiaceae</taxon>
        <taxon>Heterobasidion</taxon>
        <taxon>Heterobasidion annosum species complex</taxon>
    </lineage>
</organism>
<evidence type="ECO:0000259" key="2">
    <source>
        <dbReference type="Pfam" id="PF08241"/>
    </source>
</evidence>
<dbReference type="InterPro" id="IPR029063">
    <property type="entry name" value="SAM-dependent_MTases_sf"/>
</dbReference>
<evidence type="ECO:0000313" key="3">
    <source>
        <dbReference type="EMBL" id="ETW82007.1"/>
    </source>
</evidence>
<protein>
    <recommendedName>
        <fullName evidence="2">Methyltransferase type 11 domain-containing protein</fullName>
    </recommendedName>
</protein>
<feature type="domain" description="Methyltransferase type 11" evidence="2">
    <location>
        <begin position="65"/>
        <end position="150"/>
    </location>
</feature>
<name>W4K852_HETIT</name>